<dbReference type="PROSITE" id="PS51891">
    <property type="entry name" value="CENP_V_GFA"/>
    <property type="match status" value="1"/>
</dbReference>
<keyword evidence="7" id="KW-1185">Reference proteome</keyword>
<keyword evidence="2" id="KW-0479">Metal-binding</keyword>
<comment type="similarity">
    <text evidence="1">Belongs to the Gfa family.</text>
</comment>
<evidence type="ECO:0000256" key="2">
    <source>
        <dbReference type="ARBA" id="ARBA00022723"/>
    </source>
</evidence>
<dbReference type="PANTHER" id="PTHR33337">
    <property type="entry name" value="GFA DOMAIN-CONTAINING PROTEIN"/>
    <property type="match status" value="1"/>
</dbReference>
<dbReference type="EMBL" id="JAVDRL010000005">
    <property type="protein sequence ID" value="MDR6531336.1"/>
    <property type="molecule type" value="Genomic_DNA"/>
</dbReference>
<comment type="caution">
    <text evidence="6">The sequence shown here is derived from an EMBL/GenBank/DDBJ whole genome shotgun (WGS) entry which is preliminary data.</text>
</comment>
<keyword evidence="3" id="KW-0862">Zinc</keyword>
<feature type="domain" description="CENP-V/GFA" evidence="5">
    <location>
        <begin position="7"/>
        <end position="135"/>
    </location>
</feature>
<dbReference type="Pfam" id="PF04828">
    <property type="entry name" value="GFA"/>
    <property type="match status" value="1"/>
</dbReference>
<reference evidence="6 7" key="1">
    <citation type="submission" date="2023-07" db="EMBL/GenBank/DDBJ databases">
        <title>Sorghum-associated microbial communities from plants grown in Nebraska, USA.</title>
        <authorList>
            <person name="Schachtman D."/>
        </authorList>
    </citation>
    <scope>NUCLEOTIDE SEQUENCE [LARGE SCALE GENOMIC DNA]</scope>
    <source>
        <strain evidence="6 7">DS2154</strain>
    </source>
</reference>
<organism evidence="6 7">
    <name type="scientific">Caulobacter rhizosphaerae</name>
    <dbReference type="NCBI Taxonomy" id="2010972"/>
    <lineage>
        <taxon>Bacteria</taxon>
        <taxon>Pseudomonadati</taxon>
        <taxon>Pseudomonadota</taxon>
        <taxon>Alphaproteobacteria</taxon>
        <taxon>Caulobacterales</taxon>
        <taxon>Caulobacteraceae</taxon>
        <taxon>Caulobacter</taxon>
    </lineage>
</organism>
<dbReference type="PANTHER" id="PTHR33337:SF40">
    <property type="entry name" value="CENP-V_GFA DOMAIN-CONTAINING PROTEIN-RELATED"/>
    <property type="match status" value="1"/>
</dbReference>
<keyword evidence="4" id="KW-0456">Lyase</keyword>
<gene>
    <name evidence="6" type="ORF">J2800_002078</name>
</gene>
<dbReference type="Gene3D" id="3.90.1590.10">
    <property type="entry name" value="glutathione-dependent formaldehyde- activating enzyme (gfa)"/>
    <property type="match status" value="1"/>
</dbReference>
<evidence type="ECO:0000259" key="5">
    <source>
        <dbReference type="PROSITE" id="PS51891"/>
    </source>
</evidence>
<evidence type="ECO:0000256" key="3">
    <source>
        <dbReference type="ARBA" id="ARBA00022833"/>
    </source>
</evidence>
<dbReference type="SUPFAM" id="SSF51316">
    <property type="entry name" value="Mss4-like"/>
    <property type="match status" value="1"/>
</dbReference>
<accession>A0ABU1MYS8</accession>
<sequence>METIMEREGGCACGAVRYVTTGGPLRVGLCHCLTCRKRHGAPFNAFAAFRADKVRIEGSPAIWTGAEHGLIHGCPTCGSPLFWTAASWPENGEGDGEIEIHLGGLDEIGQFTPQYEVWVKRREPWLPPLNVPQYEENRPAGMAT</sequence>
<name>A0ABU1MYS8_9CAUL</name>
<proteinExistence type="inferred from homology"/>
<protein>
    <recommendedName>
        <fullName evidence="5">CENP-V/GFA domain-containing protein</fullName>
    </recommendedName>
</protein>
<dbReference type="InterPro" id="IPR011057">
    <property type="entry name" value="Mss4-like_sf"/>
</dbReference>
<dbReference type="InterPro" id="IPR006913">
    <property type="entry name" value="CENP-V/GFA"/>
</dbReference>
<evidence type="ECO:0000256" key="1">
    <source>
        <dbReference type="ARBA" id="ARBA00005495"/>
    </source>
</evidence>
<evidence type="ECO:0000313" key="6">
    <source>
        <dbReference type="EMBL" id="MDR6531336.1"/>
    </source>
</evidence>
<evidence type="ECO:0000313" key="7">
    <source>
        <dbReference type="Proteomes" id="UP001262754"/>
    </source>
</evidence>
<evidence type="ECO:0000256" key="4">
    <source>
        <dbReference type="ARBA" id="ARBA00023239"/>
    </source>
</evidence>
<dbReference type="Proteomes" id="UP001262754">
    <property type="component" value="Unassembled WGS sequence"/>
</dbReference>
<dbReference type="RefSeq" id="WP_310031203.1">
    <property type="nucleotide sequence ID" value="NZ_JAVDRL010000005.1"/>
</dbReference>